<dbReference type="SUPFAM" id="SSF101697">
    <property type="entry name" value="Hypothetical protein YfhH"/>
    <property type="match status" value="1"/>
</dbReference>
<dbReference type="Pfam" id="PF08838">
    <property type="entry name" value="DUF1811"/>
    <property type="match status" value="1"/>
</dbReference>
<dbReference type="AlphaFoldDB" id="F8IFZ9"/>
<dbReference type="Gene3D" id="1.10.287.880">
    <property type="entry name" value="Hypothetical protein YfhH domain"/>
    <property type="match status" value="1"/>
</dbReference>
<dbReference type="STRING" id="1048834.TC41_1017"/>
<reference evidence="3" key="2">
    <citation type="submission" date="2011-06" db="EMBL/GenBank/DDBJ databases">
        <title>The complete genome sequence of Alicyclobacillus acidocaldarius sp. Tc-4-1.</title>
        <authorList>
            <person name="Chen Y."/>
            <person name="He Y."/>
            <person name="Dong Z."/>
            <person name="Hu S."/>
        </authorList>
    </citation>
    <scope>NUCLEOTIDE SEQUENCE [LARGE SCALE GENOMIC DNA]</scope>
    <source>
        <strain evidence="3">Tc-4-1</strain>
    </source>
</reference>
<organism evidence="2 3">
    <name type="scientific">Alicyclobacillus acidocaldarius (strain Tc-4-1)</name>
    <name type="common">Bacillus acidocaldarius</name>
    <dbReference type="NCBI Taxonomy" id="1048834"/>
    <lineage>
        <taxon>Bacteria</taxon>
        <taxon>Bacillati</taxon>
        <taxon>Bacillota</taxon>
        <taxon>Bacilli</taxon>
        <taxon>Bacillales</taxon>
        <taxon>Alicyclobacillaceae</taxon>
        <taxon>Alicyclobacillus</taxon>
    </lineage>
</organism>
<reference evidence="2 3" key="1">
    <citation type="journal article" date="2011" name="J. Bacteriol.">
        <title>Complete Genome Sequence of Alicyclobacillus acidocaldarius Strain Tc-4-1.</title>
        <authorList>
            <person name="Chen Y."/>
            <person name="He Y."/>
            <person name="Zhang B."/>
            <person name="Yang J."/>
            <person name="Li W."/>
            <person name="Dong Z."/>
            <person name="Hu S."/>
        </authorList>
    </citation>
    <scope>NUCLEOTIDE SEQUENCE [LARGE SCALE GENOMIC DNA]</scope>
    <source>
        <strain evidence="2 3">Tc-4-1</strain>
    </source>
</reference>
<dbReference type="KEGG" id="aad:TC41_1017"/>
<gene>
    <name evidence="2" type="ordered locus">TC41_1017</name>
</gene>
<dbReference type="eggNOG" id="ENOG5033DNB">
    <property type="taxonomic scope" value="Bacteria"/>
</dbReference>
<dbReference type="Proteomes" id="UP000000292">
    <property type="component" value="Chromosome"/>
</dbReference>
<accession>F8IFZ9</accession>
<evidence type="ECO:0000313" key="2">
    <source>
        <dbReference type="EMBL" id="AEJ42970.1"/>
    </source>
</evidence>
<evidence type="ECO:0000313" key="3">
    <source>
        <dbReference type="Proteomes" id="UP000000292"/>
    </source>
</evidence>
<name>F8IFZ9_ALIAT</name>
<dbReference type="PATRIC" id="fig|1048834.4.peg.971"/>
<protein>
    <submittedName>
        <fullName evidence="2">Uncharacterized protein</fullName>
    </submittedName>
</protein>
<dbReference type="EMBL" id="CP002902">
    <property type="protein sequence ID" value="AEJ42970.1"/>
    <property type="molecule type" value="Genomic_DNA"/>
</dbReference>
<sequence length="105" mass="12554">MMLYSEMSKEELRREMAELQRKGREAYERENWSEYEIYMTRWYLAKSYEIKDDVHIEIGRTYRIAEEYDRLTVTAIEGVMAWGIRQMTGETAAVPIAQLEETDEA</sequence>
<evidence type="ECO:0000256" key="1">
    <source>
        <dbReference type="SAM" id="Coils"/>
    </source>
</evidence>
<dbReference type="InterPro" id="IPR036289">
    <property type="entry name" value="YfhH"/>
</dbReference>
<dbReference type="Gene3D" id="2.30.30.340">
    <property type="entry name" value="Hypothetical protein YfhH like domains"/>
    <property type="match status" value="1"/>
</dbReference>
<proteinExistence type="predicted"/>
<feature type="coiled-coil region" evidence="1">
    <location>
        <begin position="2"/>
        <end position="29"/>
    </location>
</feature>
<dbReference type="InterPro" id="IPR014938">
    <property type="entry name" value="YfhH-like"/>
</dbReference>
<keyword evidence="1" id="KW-0175">Coiled coil</keyword>
<dbReference type="HOGENOM" id="CLU_143316_0_0_9"/>